<evidence type="ECO:0000313" key="1">
    <source>
        <dbReference type="EMBL" id="KYN14236.1"/>
    </source>
</evidence>
<name>A0A195DN32_9HYME</name>
<protein>
    <submittedName>
        <fullName evidence="1">Uncharacterized protein</fullName>
    </submittedName>
</protein>
<dbReference type="AlphaFoldDB" id="A0A195DN32"/>
<reference evidence="1 2" key="1">
    <citation type="submission" date="2015-09" db="EMBL/GenBank/DDBJ databases">
        <title>Trachymyrmex cornetzi WGS genome.</title>
        <authorList>
            <person name="Nygaard S."/>
            <person name="Hu H."/>
            <person name="Boomsma J."/>
            <person name="Zhang G."/>
        </authorList>
    </citation>
    <scope>NUCLEOTIDE SEQUENCE [LARGE SCALE GENOMIC DNA]</scope>
    <source>
        <strain evidence="1">Tcor2-1</strain>
        <tissue evidence="1">Whole body</tissue>
    </source>
</reference>
<dbReference type="Proteomes" id="UP000078492">
    <property type="component" value="Unassembled WGS sequence"/>
</dbReference>
<sequence length="370" mass="44008">MQESKFDNIWYNSTQGASILSLEEPKIPRSRNVPKRYKESSTSNPHIFHMPKDYYRKMYFKFFDHVTMSMNNRFNSEIMKKLLLNSLKNFGMGKNNVTVQEIIQFYNFTPKSDAKSENCFDEQKLKLSKNYLRSMMKQKHLNHYIAILYIYREMVEKLNMEELINNVIKKNKIRAYFCHVEKYVEEVQEDCILYFPFEFANLCYKLICIELNEIVYVATTNTIITTTVERTLNTSINHKDFVTQTNNEMNLNPISLDSLRENFSGMLYHVYTISFLTKYDPHNDNIATSCDEQYHRKYQRPEELLPPWQIEWPFLINEDAIEKRLSQDFTSTQTIKDTMVSKSLSLTVTNDVYHVTSENLTICIRMFVES</sequence>
<proteinExistence type="predicted"/>
<organism evidence="1 2">
    <name type="scientific">Trachymyrmex cornetzi</name>
    <dbReference type="NCBI Taxonomy" id="471704"/>
    <lineage>
        <taxon>Eukaryota</taxon>
        <taxon>Metazoa</taxon>
        <taxon>Ecdysozoa</taxon>
        <taxon>Arthropoda</taxon>
        <taxon>Hexapoda</taxon>
        <taxon>Insecta</taxon>
        <taxon>Pterygota</taxon>
        <taxon>Neoptera</taxon>
        <taxon>Endopterygota</taxon>
        <taxon>Hymenoptera</taxon>
        <taxon>Apocrita</taxon>
        <taxon>Aculeata</taxon>
        <taxon>Formicoidea</taxon>
        <taxon>Formicidae</taxon>
        <taxon>Myrmicinae</taxon>
        <taxon>Trachymyrmex</taxon>
    </lineage>
</organism>
<keyword evidence="2" id="KW-1185">Reference proteome</keyword>
<dbReference type="EMBL" id="KQ980713">
    <property type="protein sequence ID" value="KYN14236.1"/>
    <property type="molecule type" value="Genomic_DNA"/>
</dbReference>
<gene>
    <name evidence="1" type="ORF">ALC57_13403</name>
</gene>
<evidence type="ECO:0000313" key="2">
    <source>
        <dbReference type="Proteomes" id="UP000078492"/>
    </source>
</evidence>
<accession>A0A195DN32</accession>